<organism evidence="2 3">
    <name type="scientific">Candidatus Cryptobacteroides intestinigallinarum</name>
    <dbReference type="NCBI Taxonomy" id="2840767"/>
    <lineage>
        <taxon>Bacteria</taxon>
        <taxon>Pseudomonadati</taxon>
        <taxon>Bacteroidota</taxon>
        <taxon>Bacteroidia</taxon>
        <taxon>Bacteroidales</taxon>
        <taxon>Candidatus Cryptobacteroides</taxon>
    </lineage>
</organism>
<comment type="caution">
    <text evidence="2">The sequence shown here is derived from an EMBL/GenBank/DDBJ whole genome shotgun (WGS) entry which is preliminary data.</text>
</comment>
<dbReference type="InterPro" id="IPR017853">
    <property type="entry name" value="GH"/>
</dbReference>
<keyword evidence="1" id="KW-0732">Signal</keyword>
<evidence type="ECO:0008006" key="4">
    <source>
        <dbReference type="Google" id="ProtNLM"/>
    </source>
</evidence>
<dbReference type="EMBL" id="JADIMK010000004">
    <property type="protein sequence ID" value="MBO8454829.1"/>
    <property type="molecule type" value="Genomic_DNA"/>
</dbReference>
<evidence type="ECO:0000313" key="2">
    <source>
        <dbReference type="EMBL" id="MBO8454829.1"/>
    </source>
</evidence>
<proteinExistence type="predicted"/>
<name>A0A9D9HJ70_9BACT</name>
<evidence type="ECO:0000256" key="1">
    <source>
        <dbReference type="SAM" id="SignalP"/>
    </source>
</evidence>
<feature type="signal peptide" evidence="1">
    <location>
        <begin position="1"/>
        <end position="22"/>
    </location>
</feature>
<dbReference type="PROSITE" id="PS51257">
    <property type="entry name" value="PROKAR_LIPOPROTEIN"/>
    <property type="match status" value="1"/>
</dbReference>
<reference evidence="2" key="1">
    <citation type="submission" date="2020-10" db="EMBL/GenBank/DDBJ databases">
        <authorList>
            <person name="Gilroy R."/>
        </authorList>
    </citation>
    <scope>NUCLEOTIDE SEQUENCE</scope>
    <source>
        <strain evidence="2">B1-3475</strain>
    </source>
</reference>
<dbReference type="Gene3D" id="3.20.20.80">
    <property type="entry name" value="Glycosidases"/>
    <property type="match status" value="1"/>
</dbReference>
<evidence type="ECO:0000313" key="3">
    <source>
        <dbReference type="Proteomes" id="UP000823617"/>
    </source>
</evidence>
<reference evidence="2" key="2">
    <citation type="journal article" date="2021" name="PeerJ">
        <title>Extensive microbial diversity within the chicken gut microbiome revealed by metagenomics and culture.</title>
        <authorList>
            <person name="Gilroy R."/>
            <person name="Ravi A."/>
            <person name="Getino M."/>
            <person name="Pursley I."/>
            <person name="Horton D.L."/>
            <person name="Alikhan N.F."/>
            <person name="Baker D."/>
            <person name="Gharbi K."/>
            <person name="Hall N."/>
            <person name="Watson M."/>
            <person name="Adriaenssens E.M."/>
            <person name="Foster-Nyarko E."/>
            <person name="Jarju S."/>
            <person name="Secka A."/>
            <person name="Antonio M."/>
            <person name="Oren A."/>
            <person name="Chaudhuri R.R."/>
            <person name="La Ragione R."/>
            <person name="Hildebrand F."/>
            <person name="Pallen M.J."/>
        </authorList>
    </citation>
    <scope>NUCLEOTIDE SEQUENCE</scope>
    <source>
        <strain evidence="2">B1-3475</strain>
    </source>
</reference>
<dbReference type="Proteomes" id="UP000823617">
    <property type="component" value="Unassembled WGS sequence"/>
</dbReference>
<dbReference type="AlphaFoldDB" id="A0A9D9HJ70"/>
<dbReference type="InterPro" id="IPR032320">
    <property type="entry name" value="GH18_BT1044-like"/>
</dbReference>
<gene>
    <name evidence="2" type="ORF">IAC08_00275</name>
</gene>
<feature type="chain" id="PRO_5038389016" description="Endoglycosidase" evidence="1">
    <location>
        <begin position="23"/>
        <end position="386"/>
    </location>
</feature>
<dbReference type="Pfam" id="PF16141">
    <property type="entry name" value="GH18_BT1044-like"/>
    <property type="match status" value="1"/>
</dbReference>
<protein>
    <recommendedName>
        <fullName evidence="4">Endoglycosidase</fullName>
    </recommendedName>
</protein>
<sequence length="386" mass="42937">MKKILYIGLACAAASFMFSACSDWVTPQPNDYDTGGLMNSSRGEEYYAALREWKASRTVDENGVPNRSVTFGWFSEWTGVGSNMSSQLMGLPDSVDFVSMWGNWNNLSPEKKEDLRKVKEIKGTKVLMCFIVANIGDQTTPPEVRESLSVGGQTYSTEQEAVNAYWGWEDGNEAAIDAAIRKYARSIMDTIAKYDWDGFDLDLEPNYGSPGNIASYPDRLSIFLGEMAKEYGPKANTGMMLCVDGEPDRLNPADGHLIDFFILQAYNDGYYSTTDRRLQALIANYDGELSPEAVVGKTILTSNFESYGSTGGPAYTMRDGGSTFQLNAYAQYYYPGVESRIGGIGAFRMVFDQNYEHYREAMKTLHSYVYPWEAPAEGEDDGSVTE</sequence>
<dbReference type="SUPFAM" id="SSF51445">
    <property type="entry name" value="(Trans)glycosidases"/>
    <property type="match status" value="1"/>
</dbReference>
<accession>A0A9D9HJ70</accession>